<dbReference type="CDD" id="cd00088">
    <property type="entry name" value="HPT"/>
    <property type="match status" value="1"/>
</dbReference>
<evidence type="ECO:0000256" key="9">
    <source>
        <dbReference type="SAM" id="MobiDB-lite"/>
    </source>
</evidence>
<evidence type="ECO:0000256" key="3">
    <source>
        <dbReference type="ARBA" id="ARBA00012438"/>
    </source>
</evidence>
<keyword evidence="14" id="KW-1185">Reference proteome</keyword>
<dbReference type="GO" id="GO:0005886">
    <property type="term" value="C:plasma membrane"/>
    <property type="evidence" value="ECO:0007669"/>
    <property type="project" value="UniProtKB-SubCell"/>
</dbReference>
<dbReference type="KEGG" id="sbil:SANBI_003044"/>
<dbReference type="InterPro" id="IPR036890">
    <property type="entry name" value="HATPase_C_sf"/>
</dbReference>
<keyword evidence="4 8" id="KW-0597">Phosphoprotein</keyword>
<keyword evidence="6" id="KW-0418">Kinase</keyword>
<feature type="compositionally biased region" description="Low complexity" evidence="9">
    <location>
        <begin position="255"/>
        <end position="268"/>
    </location>
</feature>
<dbReference type="SMART" id="SM00387">
    <property type="entry name" value="HATPase_c"/>
    <property type="match status" value="1"/>
</dbReference>
<dbReference type="EC" id="2.7.13.3" evidence="3"/>
<dbReference type="InterPro" id="IPR004105">
    <property type="entry name" value="CheA-like_dim"/>
</dbReference>
<dbReference type="PROSITE" id="PS50894">
    <property type="entry name" value="HPT"/>
    <property type="match status" value="1"/>
</dbReference>
<dbReference type="InterPro" id="IPR003594">
    <property type="entry name" value="HATPase_dom"/>
</dbReference>
<dbReference type="PANTHER" id="PTHR43395:SF1">
    <property type="entry name" value="CHEMOTAXIS PROTEIN CHEA"/>
    <property type="match status" value="1"/>
</dbReference>
<evidence type="ECO:0000313" key="14">
    <source>
        <dbReference type="Proteomes" id="UP001304340"/>
    </source>
</evidence>
<dbReference type="SUPFAM" id="SSF50341">
    <property type="entry name" value="CheW-like"/>
    <property type="match status" value="2"/>
</dbReference>
<dbReference type="PROSITE" id="PS50851">
    <property type="entry name" value="CHEW"/>
    <property type="match status" value="2"/>
</dbReference>
<dbReference type="Gene3D" id="2.30.30.40">
    <property type="entry name" value="SH3 Domains"/>
    <property type="match status" value="1"/>
</dbReference>
<dbReference type="InterPro" id="IPR008207">
    <property type="entry name" value="Sig_transdc_His_kin_Hpt_dom"/>
</dbReference>
<name>A0AAF0Z683_9MICO</name>
<feature type="domain" description="HPt" evidence="12">
    <location>
        <begin position="1"/>
        <end position="107"/>
    </location>
</feature>
<dbReference type="InterPro" id="IPR005467">
    <property type="entry name" value="His_kinase_dom"/>
</dbReference>
<evidence type="ECO:0000256" key="1">
    <source>
        <dbReference type="ARBA" id="ARBA00000085"/>
    </source>
</evidence>
<reference evidence="14" key="1">
    <citation type="submission" date="2023-11" db="EMBL/GenBank/DDBJ databases">
        <authorList>
            <person name="Helweg L.P."/>
            <person name="Kiel A."/>
            <person name="Hitz F."/>
            <person name="Ruckert-Reed C."/>
            <person name="Busche T."/>
            <person name="Kaltschmidt B."/>
            <person name="Kaltschmidt C."/>
        </authorList>
    </citation>
    <scope>NUCLEOTIDE SEQUENCE [LARGE SCALE GENOMIC DNA]</scope>
    <source>
        <strain evidence="14">4.1</strain>
    </source>
</reference>
<feature type="region of interest" description="Disordered" evidence="9">
    <location>
        <begin position="137"/>
        <end position="157"/>
    </location>
</feature>
<dbReference type="InterPro" id="IPR004358">
    <property type="entry name" value="Sig_transdc_His_kin-like_C"/>
</dbReference>
<dbReference type="GO" id="GO:0000155">
    <property type="term" value="F:phosphorelay sensor kinase activity"/>
    <property type="evidence" value="ECO:0007669"/>
    <property type="project" value="InterPro"/>
</dbReference>
<evidence type="ECO:0000256" key="4">
    <source>
        <dbReference type="ARBA" id="ARBA00022553"/>
    </source>
</evidence>
<evidence type="ECO:0000256" key="5">
    <source>
        <dbReference type="ARBA" id="ARBA00022679"/>
    </source>
</evidence>
<dbReference type="InterPro" id="IPR036097">
    <property type="entry name" value="HisK_dim/P_sf"/>
</dbReference>
<dbReference type="Pfam" id="PF02895">
    <property type="entry name" value="H-kinase_dim"/>
    <property type="match status" value="1"/>
</dbReference>
<feature type="compositionally biased region" description="Polar residues" evidence="9">
    <location>
        <begin position="273"/>
        <end position="282"/>
    </location>
</feature>
<organism evidence="13 14">
    <name type="scientific">Sanguibacter biliveldensis</name>
    <dbReference type="NCBI Taxonomy" id="3030830"/>
    <lineage>
        <taxon>Bacteria</taxon>
        <taxon>Bacillati</taxon>
        <taxon>Actinomycetota</taxon>
        <taxon>Actinomycetes</taxon>
        <taxon>Micrococcales</taxon>
        <taxon>Sanguibacteraceae</taxon>
        <taxon>Sanguibacter</taxon>
    </lineage>
</organism>
<dbReference type="Proteomes" id="UP001304340">
    <property type="component" value="Chromosome"/>
</dbReference>
<dbReference type="Gene3D" id="1.20.120.160">
    <property type="entry name" value="HPT domain"/>
    <property type="match status" value="1"/>
</dbReference>
<accession>A0AAF0Z683</accession>
<dbReference type="CDD" id="cd16916">
    <property type="entry name" value="HATPase_CheA-like"/>
    <property type="match status" value="1"/>
</dbReference>
<feature type="modified residue" description="Phosphohistidine" evidence="8">
    <location>
        <position position="47"/>
    </location>
</feature>
<sequence length="851" mass="88944">MDDIDDIVREFLIESYENLDQLDQDLVALESAPGSRELLSSVFRTIHTIKGTSGFLAFGDLERVAHVGESLLVELRDGRRLMDQHTTDVLLRMVDTIRDLLGRIESTGGEAGIEVDGVIAVIQRALDGEDEAAAEVAPEPAAEAAPAALAPAEPAAAEPTLAQIGQPTAEDLAAAAAAEAAPLAAAAAAAAAQDATDAVRAATDADQGDRAVAAAMSAAAVTAAVVAATPAAPAAQAPAPAPAPAPQPAAPAPAPALAKATPARAGAPEPTESVASRGTSESSIRVDVDLLDDLMRQVGELVLVRNQIAQLAGFDSDAELTRSSQRLSLIASELQEGVMKTRMQPIDHIWSKMPRIVRDLAAACAREVRLEMVGGDTELDRSLLESVKDPLTHLVRNAVDHGIESPATRTASGKPSTGVLTLRAYHAGGQVMVEVRDDGAGIDPQKVAAKAIERGLKTAEQLDAMATSDILNLVFLPGFSTAAAVTNVSGRGVGMDVVRSNIESIGGAVEVESEVGRGTTWRLRIPLTLAIMPALTVRSGSEIYAIPQVNLQELVALDTQKTQEAIEHIGSAEVYRLRGALLPLVRLSDVMGQTRGDGDSAVIAVLQADNQRFGLVVDRVLNNEEIVVKPLAAQLKTIGIYAGATLMGDGQVALILDVQAIARRSLSGEIADLDHRAAVEKSVSAGEVTELLVVGIGSGRRVAVPLAMVTRLELVAQDRIELVGGHEVIQYRDAIVPVSRLARTLGSFEEPTEEIPLVVFTRGERTVAMVVSEIVEIVSDAGAERSTVDDIGLLGSIVLSGRVTELLDVPTALLQADPRFYDGDQMLGTDGMDHAAASGLGSAYDSEMVSA</sequence>
<dbReference type="InterPro" id="IPR037006">
    <property type="entry name" value="CheA-like_homodim_sf"/>
</dbReference>
<dbReference type="InterPro" id="IPR051315">
    <property type="entry name" value="Bact_Chemotaxis_CheA"/>
</dbReference>
<dbReference type="PANTHER" id="PTHR43395">
    <property type="entry name" value="SENSOR HISTIDINE KINASE CHEA"/>
    <property type="match status" value="1"/>
</dbReference>
<gene>
    <name evidence="13" type="ORF">SANBI_003044</name>
</gene>
<evidence type="ECO:0000313" key="13">
    <source>
        <dbReference type="EMBL" id="WPF81731.1"/>
    </source>
</evidence>
<protein>
    <recommendedName>
        <fullName evidence="3">histidine kinase</fullName>
        <ecNumber evidence="3">2.7.13.3</ecNumber>
    </recommendedName>
</protein>
<dbReference type="SUPFAM" id="SSF47384">
    <property type="entry name" value="Homodimeric domain of signal transducing histidine kinase"/>
    <property type="match status" value="1"/>
</dbReference>
<evidence type="ECO:0000256" key="7">
    <source>
        <dbReference type="ARBA" id="ARBA00023012"/>
    </source>
</evidence>
<dbReference type="Gene3D" id="2.40.50.180">
    <property type="entry name" value="CheA-289, Domain 4"/>
    <property type="match status" value="1"/>
</dbReference>
<dbReference type="InterPro" id="IPR002545">
    <property type="entry name" value="CheW-lke_dom"/>
</dbReference>
<dbReference type="Gene3D" id="3.30.565.10">
    <property type="entry name" value="Histidine kinase-like ATPase, C-terminal domain"/>
    <property type="match status" value="1"/>
</dbReference>
<dbReference type="RefSeq" id="WP_319156495.1">
    <property type="nucleotide sequence ID" value="NZ_CP138359.1"/>
</dbReference>
<comment type="catalytic activity">
    <reaction evidence="1">
        <text>ATP + protein L-histidine = ADP + protein N-phospho-L-histidine.</text>
        <dbReference type="EC" id="2.7.13.3"/>
    </reaction>
</comment>
<dbReference type="SMART" id="SM01231">
    <property type="entry name" value="H-kinase_dim"/>
    <property type="match status" value="1"/>
</dbReference>
<evidence type="ECO:0000259" key="12">
    <source>
        <dbReference type="PROSITE" id="PS50894"/>
    </source>
</evidence>
<dbReference type="Gene3D" id="1.10.287.560">
    <property type="entry name" value="Histidine kinase CheA-like, homodimeric domain"/>
    <property type="match status" value="1"/>
</dbReference>
<feature type="region of interest" description="Disordered" evidence="9">
    <location>
        <begin position="235"/>
        <end position="282"/>
    </location>
</feature>
<dbReference type="SUPFAM" id="SSF47226">
    <property type="entry name" value="Histidine-containing phosphotransfer domain, HPT domain"/>
    <property type="match status" value="1"/>
</dbReference>
<keyword evidence="5" id="KW-0808">Transferase</keyword>
<dbReference type="GO" id="GO:0006935">
    <property type="term" value="P:chemotaxis"/>
    <property type="evidence" value="ECO:0007669"/>
    <property type="project" value="InterPro"/>
</dbReference>
<evidence type="ECO:0000259" key="11">
    <source>
        <dbReference type="PROSITE" id="PS50851"/>
    </source>
</evidence>
<feature type="domain" description="CheW-like" evidence="11">
    <location>
        <begin position="531"/>
        <end position="667"/>
    </location>
</feature>
<evidence type="ECO:0000256" key="2">
    <source>
        <dbReference type="ARBA" id="ARBA00004236"/>
    </source>
</evidence>
<dbReference type="Pfam" id="PF01584">
    <property type="entry name" value="CheW"/>
    <property type="match status" value="2"/>
</dbReference>
<feature type="domain" description="CheW-like" evidence="11">
    <location>
        <begin position="688"/>
        <end position="818"/>
    </location>
</feature>
<evidence type="ECO:0000256" key="8">
    <source>
        <dbReference type="PROSITE-ProRule" id="PRU00110"/>
    </source>
</evidence>
<dbReference type="Pfam" id="PF01627">
    <property type="entry name" value="Hpt"/>
    <property type="match status" value="1"/>
</dbReference>
<dbReference type="Pfam" id="PF02518">
    <property type="entry name" value="HATPase_c"/>
    <property type="match status" value="1"/>
</dbReference>
<dbReference type="SMART" id="SM00260">
    <property type="entry name" value="CheW"/>
    <property type="match status" value="2"/>
</dbReference>
<evidence type="ECO:0000256" key="6">
    <source>
        <dbReference type="ARBA" id="ARBA00022777"/>
    </source>
</evidence>
<dbReference type="EMBL" id="CP138359">
    <property type="protein sequence ID" value="WPF81731.1"/>
    <property type="molecule type" value="Genomic_DNA"/>
</dbReference>
<feature type="compositionally biased region" description="Pro residues" evidence="9">
    <location>
        <begin position="239"/>
        <end position="254"/>
    </location>
</feature>
<dbReference type="PRINTS" id="PR00344">
    <property type="entry name" value="BCTRLSENSOR"/>
</dbReference>
<comment type="subcellular location">
    <subcellularLocation>
        <location evidence="2">Cell membrane</location>
    </subcellularLocation>
</comment>
<dbReference type="AlphaFoldDB" id="A0AAF0Z683"/>
<dbReference type="SUPFAM" id="SSF55874">
    <property type="entry name" value="ATPase domain of HSP90 chaperone/DNA topoisomerase II/histidine kinase"/>
    <property type="match status" value="1"/>
</dbReference>
<dbReference type="PROSITE" id="PS50109">
    <property type="entry name" value="HIS_KIN"/>
    <property type="match status" value="1"/>
</dbReference>
<dbReference type="GO" id="GO:0005737">
    <property type="term" value="C:cytoplasm"/>
    <property type="evidence" value="ECO:0007669"/>
    <property type="project" value="InterPro"/>
</dbReference>
<proteinExistence type="predicted"/>
<evidence type="ECO:0000259" key="10">
    <source>
        <dbReference type="PROSITE" id="PS50109"/>
    </source>
</evidence>
<dbReference type="InterPro" id="IPR036641">
    <property type="entry name" value="HPT_dom_sf"/>
</dbReference>
<dbReference type="FunFam" id="3.30.565.10:FF:000016">
    <property type="entry name" value="Chemotaxis protein CheA, putative"/>
    <property type="match status" value="1"/>
</dbReference>
<keyword evidence="7" id="KW-0902">Two-component regulatory system</keyword>
<dbReference type="InterPro" id="IPR036061">
    <property type="entry name" value="CheW-like_dom_sf"/>
</dbReference>
<dbReference type="SMART" id="SM00073">
    <property type="entry name" value="HPT"/>
    <property type="match status" value="1"/>
</dbReference>
<feature type="domain" description="Histidine kinase" evidence="10">
    <location>
        <begin position="320"/>
        <end position="529"/>
    </location>
</feature>